<dbReference type="Proteomes" id="UP000076848">
    <property type="component" value="Unassembled WGS sequence"/>
</dbReference>
<dbReference type="GO" id="GO:0047569">
    <property type="term" value="F:3-oxoadipate CoA-transferase activity"/>
    <property type="evidence" value="ECO:0007669"/>
    <property type="project" value="UniProtKB-EC"/>
</dbReference>
<dbReference type="OrthoDB" id="3369756at2"/>
<protein>
    <submittedName>
        <fullName evidence="3">3-oxoadipate CoA-transferase subunit B</fullName>
        <ecNumber evidence="3">2.8.3.6</ecNumber>
    </submittedName>
</protein>
<dbReference type="EMBL" id="FKIF01000001">
    <property type="protein sequence ID" value="SAI65866.1"/>
    <property type="molecule type" value="Genomic_DNA"/>
</dbReference>
<dbReference type="STRING" id="288768.SAMEA3906486_00618"/>
<proteinExistence type="inferred from homology"/>
<organism evidence="3 4">
    <name type="scientific">Bordetella ansorpii</name>
    <dbReference type="NCBI Taxonomy" id="288768"/>
    <lineage>
        <taxon>Bacteria</taxon>
        <taxon>Pseudomonadati</taxon>
        <taxon>Pseudomonadota</taxon>
        <taxon>Betaproteobacteria</taxon>
        <taxon>Burkholderiales</taxon>
        <taxon>Alcaligenaceae</taxon>
        <taxon>Bordetella</taxon>
    </lineage>
</organism>
<dbReference type="InterPro" id="IPR037171">
    <property type="entry name" value="NagB/RpiA_transferase-like"/>
</dbReference>
<keyword evidence="2 3" id="KW-0808">Transferase</keyword>
<evidence type="ECO:0000313" key="3">
    <source>
        <dbReference type="EMBL" id="SAI65866.1"/>
    </source>
</evidence>
<comment type="similarity">
    <text evidence="1">Belongs to the 3-oxoacid CoA-transferase subunit B family.</text>
</comment>
<keyword evidence="4" id="KW-1185">Reference proteome</keyword>
<dbReference type="Pfam" id="PF01144">
    <property type="entry name" value="CoA_trans"/>
    <property type="match status" value="1"/>
</dbReference>
<dbReference type="PANTHER" id="PTHR13707:SF60">
    <property type="entry name" value="ACETATE COA-TRANSFERASE SUBUNIT ALPHA"/>
    <property type="match status" value="1"/>
</dbReference>
<dbReference type="AlphaFoldDB" id="A0A157S7I8"/>
<dbReference type="SMART" id="SM00882">
    <property type="entry name" value="CoA_trans"/>
    <property type="match status" value="1"/>
</dbReference>
<dbReference type="EC" id="2.8.3.6" evidence="3"/>
<accession>A0A157S7I8</accession>
<evidence type="ECO:0000256" key="2">
    <source>
        <dbReference type="ARBA" id="ARBA00022679"/>
    </source>
</evidence>
<name>A0A157S7I8_9BORD</name>
<dbReference type="SUPFAM" id="SSF100950">
    <property type="entry name" value="NagB/RpiA/CoA transferase-like"/>
    <property type="match status" value="1"/>
</dbReference>
<dbReference type="Gene3D" id="3.40.1080.10">
    <property type="entry name" value="Glutaconate Coenzyme A-transferase"/>
    <property type="match status" value="1"/>
</dbReference>
<dbReference type="InterPro" id="IPR004164">
    <property type="entry name" value="CoA_transf_AS"/>
</dbReference>
<reference evidence="3 4" key="1">
    <citation type="submission" date="2016-04" db="EMBL/GenBank/DDBJ databases">
        <authorList>
            <consortium name="Pathogen Informatics"/>
        </authorList>
    </citation>
    <scope>NUCLEOTIDE SEQUENCE [LARGE SCALE GENOMIC DNA]</scope>
    <source>
        <strain evidence="3 4">H050680373</strain>
    </source>
</reference>
<dbReference type="PROSITE" id="PS01274">
    <property type="entry name" value="COA_TRANSF_2"/>
    <property type="match status" value="1"/>
</dbReference>
<dbReference type="PANTHER" id="PTHR13707">
    <property type="entry name" value="KETOACID-COENZYME A TRANSFERASE"/>
    <property type="match status" value="1"/>
</dbReference>
<dbReference type="InterPro" id="IPR004165">
    <property type="entry name" value="CoA_trans_fam_I"/>
</dbReference>
<evidence type="ECO:0000256" key="1">
    <source>
        <dbReference type="ARBA" id="ARBA00007047"/>
    </source>
</evidence>
<sequence length="223" mass="23370">MQTPRLSRHRMAELLAADIPAGSYVNLGIGIPTLVARYLDESREIVLHSENGILGLRGVPDGVDGDEDLINASKVPVQLIPGASLCDQAMSFAMMRGGHLDLTILGAFQVAVNGDLASWSVGNEDDVPGIGGAMDLVAGAKRVVVAMQHTDRQGTPKLVERCTLPLTGCGVVGAVFTDMAILDVDPARGLVVRAMAQGLSRAELENATDAPLSYADSIETLTP</sequence>
<evidence type="ECO:0000313" key="4">
    <source>
        <dbReference type="Proteomes" id="UP000076848"/>
    </source>
</evidence>
<dbReference type="RefSeq" id="WP_066123332.1">
    <property type="nucleotide sequence ID" value="NZ_FKIF01000001.1"/>
</dbReference>
<dbReference type="InterPro" id="IPR012791">
    <property type="entry name" value="3-oxoacid_CoA-transf_B"/>
</dbReference>
<dbReference type="NCBIfam" id="TIGR02428">
    <property type="entry name" value="pcaJ_scoB_fam"/>
    <property type="match status" value="1"/>
</dbReference>
<gene>
    <name evidence="3" type="primary">pcaJ1_2</name>
    <name evidence="3" type="ORF">SAMEA3906486_00618</name>
</gene>